<organism evidence="1 2">
    <name type="scientific">Armillaria borealis</name>
    <dbReference type="NCBI Taxonomy" id="47425"/>
    <lineage>
        <taxon>Eukaryota</taxon>
        <taxon>Fungi</taxon>
        <taxon>Dikarya</taxon>
        <taxon>Basidiomycota</taxon>
        <taxon>Agaricomycotina</taxon>
        <taxon>Agaricomycetes</taxon>
        <taxon>Agaricomycetidae</taxon>
        <taxon>Agaricales</taxon>
        <taxon>Marasmiineae</taxon>
        <taxon>Physalacriaceae</taxon>
        <taxon>Armillaria</taxon>
    </lineage>
</organism>
<reference evidence="1" key="1">
    <citation type="submission" date="2023-06" db="EMBL/GenBank/DDBJ databases">
        <authorList>
            <consortium name="Lawrence Berkeley National Laboratory"/>
            <person name="Ahrendt S."/>
            <person name="Sahu N."/>
            <person name="Indic B."/>
            <person name="Wong-Bajracharya J."/>
            <person name="Merenyi Z."/>
            <person name="Ke H.-M."/>
            <person name="Monk M."/>
            <person name="Kocsube S."/>
            <person name="Drula E."/>
            <person name="Lipzen A."/>
            <person name="Balint B."/>
            <person name="Henrissat B."/>
            <person name="Andreopoulos B."/>
            <person name="Martin F.M."/>
            <person name="Harder C.B."/>
            <person name="Rigling D."/>
            <person name="Ford K.L."/>
            <person name="Foster G.D."/>
            <person name="Pangilinan J."/>
            <person name="Papanicolaou A."/>
            <person name="Barry K."/>
            <person name="LaButti K."/>
            <person name="Viragh M."/>
            <person name="Koriabine M."/>
            <person name="Yan M."/>
            <person name="Riley R."/>
            <person name="Champramary S."/>
            <person name="Plett K.L."/>
            <person name="Tsai I.J."/>
            <person name="Slot J."/>
            <person name="Sipos G."/>
            <person name="Plett J."/>
            <person name="Nagy L.G."/>
            <person name="Grigoriev I.V."/>
        </authorList>
    </citation>
    <scope>NUCLEOTIDE SEQUENCE</scope>
    <source>
        <strain evidence="1">FPL87.14</strain>
    </source>
</reference>
<comment type="caution">
    <text evidence="1">The sequence shown here is derived from an EMBL/GenBank/DDBJ whole genome shotgun (WGS) entry which is preliminary data.</text>
</comment>
<accession>A0AA39J7K4</accession>
<proteinExistence type="predicted"/>
<keyword evidence="2" id="KW-1185">Reference proteome</keyword>
<name>A0AA39J7K4_9AGAR</name>
<evidence type="ECO:0000313" key="2">
    <source>
        <dbReference type="Proteomes" id="UP001175226"/>
    </source>
</evidence>
<evidence type="ECO:0000313" key="1">
    <source>
        <dbReference type="EMBL" id="KAK0437616.1"/>
    </source>
</evidence>
<dbReference type="Proteomes" id="UP001175226">
    <property type="component" value="Unassembled WGS sequence"/>
</dbReference>
<protein>
    <submittedName>
        <fullName evidence="1">Uncharacterized protein</fullName>
    </submittedName>
</protein>
<sequence length="79" mass="8374">MPSSILTSPVLRLSLALHLQKPPTGIILVRAPARLPVLTASLKGKSLKSIYTEESGLPVCLASYDAPVSASHKICSLEH</sequence>
<gene>
    <name evidence="1" type="ORF">EV421DRAFT_1907107</name>
</gene>
<dbReference type="EMBL" id="JAUEPT010000047">
    <property type="protein sequence ID" value="KAK0437616.1"/>
    <property type="molecule type" value="Genomic_DNA"/>
</dbReference>
<dbReference type="AlphaFoldDB" id="A0AA39J7K4"/>